<organism evidence="2 3">
    <name type="scientific">Fluviispira sanaruensis</name>
    <dbReference type="NCBI Taxonomy" id="2493639"/>
    <lineage>
        <taxon>Bacteria</taxon>
        <taxon>Pseudomonadati</taxon>
        <taxon>Bdellovibrionota</taxon>
        <taxon>Oligoflexia</taxon>
        <taxon>Silvanigrellales</taxon>
        <taxon>Silvanigrellaceae</taxon>
        <taxon>Fluviispira</taxon>
    </lineage>
</organism>
<dbReference type="EMBL" id="AP019368">
    <property type="protein sequence ID" value="BBH53940.1"/>
    <property type="molecule type" value="Genomic_DNA"/>
</dbReference>
<keyword evidence="1" id="KW-0732">Signal</keyword>
<evidence type="ECO:0000313" key="2">
    <source>
        <dbReference type="EMBL" id="BBH53940.1"/>
    </source>
</evidence>
<feature type="signal peptide" evidence="1">
    <location>
        <begin position="1"/>
        <end position="24"/>
    </location>
</feature>
<dbReference type="RefSeq" id="WP_130610791.1">
    <property type="nucleotide sequence ID" value="NZ_AP019368.1"/>
</dbReference>
<reference evidence="2 3" key="1">
    <citation type="submission" date="2018-12" db="EMBL/GenBank/DDBJ databases">
        <title>Rubrispira sanarue gen. nov., sp., nov., a member of the order Silvanigrellales, isolated from a brackish lake in Hamamatsu Japan.</title>
        <authorList>
            <person name="Maejima Y."/>
            <person name="Iino T."/>
            <person name="Muraguchi Y."/>
            <person name="Fukuda K."/>
            <person name="Nojiri H."/>
            <person name="Ohkuma M."/>
            <person name="Moriuchi R."/>
            <person name="Dohra H."/>
            <person name="Kimbara K."/>
            <person name="Shintani M."/>
        </authorList>
    </citation>
    <scope>NUCLEOTIDE SEQUENCE [LARGE SCALE GENOMIC DNA]</scope>
    <source>
        <strain evidence="2 3">RF1110005</strain>
    </source>
</reference>
<dbReference type="OrthoDB" id="5888723at2"/>
<dbReference type="AlphaFoldDB" id="A0A4P2VP73"/>
<dbReference type="InterPro" id="IPR032048">
    <property type="entry name" value="TGase_elicitor"/>
</dbReference>
<feature type="chain" id="PRO_5020194102" evidence="1">
    <location>
        <begin position="25"/>
        <end position="544"/>
    </location>
</feature>
<evidence type="ECO:0000256" key="1">
    <source>
        <dbReference type="SAM" id="SignalP"/>
    </source>
</evidence>
<dbReference type="KEGG" id="sbf:JCM31447_23930"/>
<dbReference type="Pfam" id="PF16683">
    <property type="entry name" value="TGase_elicitor"/>
    <property type="match status" value="1"/>
</dbReference>
<sequence>MFNKNKLYLIPISLLATMSLTSYANDEEKIKNFIKEFQENPSVVLDKIPEKIKISENVNKISRFSEKEITSKDFIEKKDQVRSEIISKQLANSENSLVIPYSDYPAYEDPRSFVDYPQNFINNIHIIDTKNITQAQLPFTPWSDSYWPLYQGSITYRYADPNVPRSSNIKDFDNYVLKQRPASSLIAENRIDMLSPAEKYDLLMGDKNFSLTNSVLSGIRGRNPEGWEGICHGWAPVSYMYKRPTRSVTVQNTEGVQITFRPSDIKALNSLLWANLNVNTKFSGQRCNDKNPPKDANGRIVSQDCFDSNPAAFHLALVNQIGINKRSFIFDASFDYTVWNQPILGYKYVYYNVLTGQVSNKAESVMIKNTDYTTDAFAQYRSGKSAYIVGVKASIDYMVETSPSKANSDSPSQDGISRVEYYYDLEITQDGTITGGEWYQNAHPDFMWTPVAGQDVSSRTVPKTGLNYGAEFAYHNFWWNNNPRSPMKEWLPYSARAAQAYSVPLENVVHNLNAWSAYPVVNNQAPENCAQQPCIPKVYSWYRN</sequence>
<name>A0A4P2VP73_FLUSA</name>
<evidence type="ECO:0000313" key="3">
    <source>
        <dbReference type="Proteomes" id="UP000291236"/>
    </source>
</evidence>
<protein>
    <submittedName>
        <fullName evidence="2">Uncharacterized protein</fullName>
    </submittedName>
</protein>
<dbReference type="GO" id="GO:0016755">
    <property type="term" value="F:aminoacyltransferase activity"/>
    <property type="evidence" value="ECO:0007669"/>
    <property type="project" value="InterPro"/>
</dbReference>
<dbReference type="Proteomes" id="UP000291236">
    <property type="component" value="Chromosome"/>
</dbReference>
<proteinExistence type="predicted"/>
<gene>
    <name evidence="2" type="ORF">JCM31447_23930</name>
</gene>
<keyword evidence="3" id="KW-1185">Reference proteome</keyword>
<accession>A0A4P2VP73</accession>